<dbReference type="KEGG" id="bpm:BURPS1710b_1517"/>
<feature type="region of interest" description="Disordered" evidence="1">
    <location>
        <begin position="385"/>
        <end position="435"/>
    </location>
</feature>
<name>Q3JU32_BURP1</name>
<feature type="compositionally biased region" description="Basic and acidic residues" evidence="1">
    <location>
        <begin position="715"/>
        <end position="747"/>
    </location>
</feature>
<feature type="compositionally biased region" description="Basic and acidic residues" evidence="1">
    <location>
        <begin position="1"/>
        <end position="15"/>
    </location>
</feature>
<evidence type="ECO:0000313" key="3">
    <source>
        <dbReference type="Proteomes" id="UP000002700"/>
    </source>
</evidence>
<proteinExistence type="predicted"/>
<dbReference type="EMBL" id="CP000124">
    <property type="protein sequence ID" value="ABA49305.1"/>
    <property type="molecule type" value="Genomic_DNA"/>
</dbReference>
<evidence type="ECO:0000256" key="1">
    <source>
        <dbReference type="SAM" id="MobiDB-lite"/>
    </source>
</evidence>
<dbReference type="AlphaFoldDB" id="Q3JU32"/>
<dbReference type="HOGENOM" id="CLU_351496_0_0_4"/>
<feature type="compositionally biased region" description="Gly residues" evidence="1">
    <location>
        <begin position="238"/>
        <end position="247"/>
    </location>
</feature>
<dbReference type="Proteomes" id="UP000002700">
    <property type="component" value="Chromosome I"/>
</dbReference>
<protein>
    <submittedName>
        <fullName evidence="2">Uncharacterized protein</fullName>
    </submittedName>
</protein>
<accession>Q3JU32</accession>
<feature type="compositionally biased region" description="Basic and acidic residues" evidence="1">
    <location>
        <begin position="385"/>
        <end position="411"/>
    </location>
</feature>
<feature type="region of interest" description="Disordered" evidence="1">
    <location>
        <begin position="695"/>
        <end position="747"/>
    </location>
</feature>
<gene>
    <name evidence="2" type="ordered locus">BURPS1710b_1517</name>
</gene>
<sequence>MSPNDWCRRPDDAARRSRSRSCIDNLARDRSYQSTRAGSSQGIPECVRGAKRWKGKGAAGGSLGQPDHARVLADQQRRREHLLALMREHLQVVREIGARVGALGVDDHRIELARELLARLGLVRRRRHAGLGLLEVLAHGGHSALERGRIALLARVAQQRRGRGDLRAEHVGLHEQIVELGHELLVRLRLEHHPLERLAEVRERDVHVLAREPVLIVAVEAGRHRVDDGRHRGHGRRAVGGGHGGGRLAAARAPGGLEVLARRRERVGDELADRAVLPVREEAARGDRDHAADDGVDRALADDPHVAGREQMEEQQHVRRREHDARRVIEEQQAVAHHHRAEHDRDQHVRLVHRVDQREARRAADQRADDTLRVALLRERIAGLQDDDARHHDPVSVRERQQAPEPEADRHRDRHAQRVPQARRAHVQVRENQQRRHPALLQEARERLVDLQLGALRVGAARQVAAHLVDEARRAPDPAERREHGRVRFGVGRRELLLAHQLDLVFDRAQFGLHADARMRQPVLEHREADFLEVGGGLADQVAVEDHQVRAAERAAHERVIGVRADEHLMQVDAVDEQVEHHRAARVELAAAQLRQVAQHDVARGFLRLHRGDLPGDEVAVALVEIRVEIVEVRAREQVRRACEQALGERLLLDAARLPARHDGRPVRVPQPARENPRRVDERLQRREFLFERHHHHEQRREADLRPAVAVDDDERQRERERHDREPQREDVRRREPGRERGEKADHAAREHFVVLVLERARHVDDACAERARGDREAELAVVQHGEAQYGGQRHAERDT</sequence>
<feature type="compositionally biased region" description="Basic residues" evidence="1">
    <location>
        <begin position="412"/>
        <end position="427"/>
    </location>
</feature>
<feature type="region of interest" description="Disordered" evidence="1">
    <location>
        <begin position="1"/>
        <end position="20"/>
    </location>
</feature>
<feature type="region of interest" description="Disordered" evidence="1">
    <location>
        <begin position="227"/>
        <end position="249"/>
    </location>
</feature>
<reference evidence="2 3" key="1">
    <citation type="submission" date="2005-09" db="EMBL/GenBank/DDBJ databases">
        <authorList>
            <person name="Woods D.E."/>
            <person name="Nierman W.C."/>
        </authorList>
    </citation>
    <scope>NUCLEOTIDE SEQUENCE [LARGE SCALE GENOMIC DNA]</scope>
    <source>
        <strain evidence="2 3">1710b</strain>
    </source>
</reference>
<organism evidence="2 3">
    <name type="scientific">Burkholderia pseudomallei (strain 1710b)</name>
    <dbReference type="NCBI Taxonomy" id="320372"/>
    <lineage>
        <taxon>Bacteria</taxon>
        <taxon>Pseudomonadati</taxon>
        <taxon>Pseudomonadota</taxon>
        <taxon>Betaproteobacteria</taxon>
        <taxon>Burkholderiales</taxon>
        <taxon>Burkholderiaceae</taxon>
        <taxon>Burkholderia</taxon>
        <taxon>pseudomallei group</taxon>
    </lineage>
</organism>
<dbReference type="EnsemblBacteria" id="ABA49305">
    <property type="protein sequence ID" value="ABA49305"/>
    <property type="gene ID" value="BURPS1710b_1517"/>
</dbReference>
<evidence type="ECO:0000313" key="2">
    <source>
        <dbReference type="EMBL" id="ABA49305.1"/>
    </source>
</evidence>